<dbReference type="EMBL" id="QYUJ01000009">
    <property type="protein sequence ID" value="RJF74634.1"/>
    <property type="molecule type" value="Genomic_DNA"/>
</dbReference>
<sequence>MPRSASALRGHGKHQHERGKGRRPEASAGSQREALRNREARPKANTKRQVKATRRSSQVKASSQGGWCSTRKRRQRSKMTCSRGILQSSGKVSMKGVEGQEKASSTQGGSWNGELSSRIPGGAKGWARKRAYWTNFQASAWAGVSVSIHKI</sequence>
<protein>
    <submittedName>
        <fullName evidence="2">Uncharacterized protein</fullName>
    </submittedName>
</protein>
<keyword evidence="3" id="KW-1185">Reference proteome</keyword>
<dbReference type="AlphaFoldDB" id="A0A418VEU3"/>
<dbReference type="Proteomes" id="UP000286287">
    <property type="component" value="Unassembled WGS sequence"/>
</dbReference>
<evidence type="ECO:0000313" key="2">
    <source>
        <dbReference type="EMBL" id="RJF74634.1"/>
    </source>
</evidence>
<gene>
    <name evidence="2" type="ORF">D3875_03575</name>
</gene>
<organism evidence="2 3">
    <name type="scientific">Deinococcus cavernae</name>
    <dbReference type="NCBI Taxonomy" id="2320857"/>
    <lineage>
        <taxon>Bacteria</taxon>
        <taxon>Thermotogati</taxon>
        <taxon>Deinococcota</taxon>
        <taxon>Deinococci</taxon>
        <taxon>Deinococcales</taxon>
        <taxon>Deinococcaceae</taxon>
        <taxon>Deinococcus</taxon>
    </lineage>
</organism>
<proteinExistence type="predicted"/>
<feature type="compositionally biased region" description="Basic residues" evidence="1">
    <location>
        <begin position="44"/>
        <end position="54"/>
    </location>
</feature>
<feature type="compositionally biased region" description="Polar residues" evidence="1">
    <location>
        <begin position="102"/>
        <end position="115"/>
    </location>
</feature>
<comment type="caution">
    <text evidence="2">The sequence shown here is derived from an EMBL/GenBank/DDBJ whole genome shotgun (WGS) entry which is preliminary data.</text>
</comment>
<name>A0A418VEU3_9DEIO</name>
<reference evidence="2 3" key="1">
    <citation type="submission" date="2018-09" db="EMBL/GenBank/DDBJ databases">
        <authorList>
            <person name="Zhu H."/>
        </authorList>
    </citation>
    <scope>NUCLEOTIDE SEQUENCE [LARGE SCALE GENOMIC DNA]</scope>
    <source>
        <strain evidence="2 3">K2S05-167</strain>
    </source>
</reference>
<feature type="compositionally biased region" description="Basic and acidic residues" evidence="1">
    <location>
        <begin position="33"/>
        <end position="42"/>
    </location>
</feature>
<feature type="compositionally biased region" description="Basic residues" evidence="1">
    <location>
        <begin position="10"/>
        <end position="21"/>
    </location>
</feature>
<evidence type="ECO:0000313" key="3">
    <source>
        <dbReference type="Proteomes" id="UP000286287"/>
    </source>
</evidence>
<accession>A0A418VEU3</accession>
<evidence type="ECO:0000256" key="1">
    <source>
        <dbReference type="SAM" id="MobiDB-lite"/>
    </source>
</evidence>
<feature type="region of interest" description="Disordered" evidence="1">
    <location>
        <begin position="1"/>
        <end position="121"/>
    </location>
</feature>
<feature type="compositionally biased region" description="Polar residues" evidence="1">
    <location>
        <begin position="55"/>
        <end position="67"/>
    </location>
</feature>